<gene>
    <name evidence="8" type="ORF">IPJ89_00430</name>
</gene>
<sequence>MQFLDTYALVEIAKGSKNYEKIVDYPFAICELTLAEFYSVILRDRSESEAEFWVKKYLPFVQSSDLATLLEAVKFKHKHKNQNLSFFDAFGYAHAIRNGGSFVTGDKAFEKMPQVNYIK</sequence>
<feature type="domain" description="PIN" evidence="7">
    <location>
        <begin position="3"/>
        <end position="113"/>
    </location>
</feature>
<dbReference type="Pfam" id="PF01850">
    <property type="entry name" value="PIN"/>
    <property type="match status" value="1"/>
</dbReference>
<dbReference type="Gene3D" id="3.40.50.1010">
    <property type="entry name" value="5'-nuclease"/>
    <property type="match status" value="1"/>
</dbReference>
<evidence type="ECO:0000259" key="7">
    <source>
        <dbReference type="Pfam" id="PF01850"/>
    </source>
</evidence>
<dbReference type="InterPro" id="IPR029060">
    <property type="entry name" value="PIN-like_dom_sf"/>
</dbReference>
<dbReference type="SUPFAM" id="SSF88723">
    <property type="entry name" value="PIN domain-like"/>
    <property type="match status" value="1"/>
</dbReference>
<proteinExistence type="inferred from homology"/>
<dbReference type="EMBL" id="CP064981">
    <property type="protein sequence ID" value="QQR92698.1"/>
    <property type="molecule type" value="Genomic_DNA"/>
</dbReference>
<keyword evidence="2" id="KW-0540">Nuclease</keyword>
<evidence type="ECO:0000256" key="5">
    <source>
        <dbReference type="ARBA" id="ARBA00022842"/>
    </source>
</evidence>
<evidence type="ECO:0000256" key="4">
    <source>
        <dbReference type="ARBA" id="ARBA00022801"/>
    </source>
</evidence>
<evidence type="ECO:0000256" key="2">
    <source>
        <dbReference type="ARBA" id="ARBA00022722"/>
    </source>
</evidence>
<name>A0A7T9DJX1_9ARCH</name>
<dbReference type="InterPro" id="IPR050556">
    <property type="entry name" value="Type_II_TA_system_RNase"/>
</dbReference>
<evidence type="ECO:0000313" key="8">
    <source>
        <dbReference type="EMBL" id="QQR92698.1"/>
    </source>
</evidence>
<protein>
    <submittedName>
        <fullName evidence="8">PIN domain-containing protein</fullName>
    </submittedName>
</protein>
<evidence type="ECO:0000256" key="3">
    <source>
        <dbReference type="ARBA" id="ARBA00022723"/>
    </source>
</evidence>
<keyword evidence="5" id="KW-0460">Magnesium</keyword>
<dbReference type="AlphaFoldDB" id="A0A7T9DJX1"/>
<dbReference type="GO" id="GO:0016787">
    <property type="term" value="F:hydrolase activity"/>
    <property type="evidence" value="ECO:0007669"/>
    <property type="project" value="UniProtKB-KW"/>
</dbReference>
<evidence type="ECO:0000256" key="6">
    <source>
        <dbReference type="ARBA" id="ARBA00038093"/>
    </source>
</evidence>
<evidence type="ECO:0000256" key="1">
    <source>
        <dbReference type="ARBA" id="ARBA00001946"/>
    </source>
</evidence>
<dbReference type="Proteomes" id="UP000596004">
    <property type="component" value="Chromosome"/>
</dbReference>
<keyword evidence="3" id="KW-0479">Metal-binding</keyword>
<organism evidence="8">
    <name type="scientific">Candidatus Iainarchaeum sp</name>
    <dbReference type="NCBI Taxonomy" id="3101447"/>
    <lineage>
        <taxon>Archaea</taxon>
        <taxon>Candidatus Iainarchaeota</taxon>
        <taxon>Candidatus Iainarchaeia</taxon>
        <taxon>Candidatus Iainarchaeales</taxon>
        <taxon>Candidatus Iainarchaeaceae</taxon>
        <taxon>Candidatus Iainarchaeum</taxon>
    </lineage>
</organism>
<dbReference type="PANTHER" id="PTHR33653:SF1">
    <property type="entry name" value="RIBONUCLEASE VAPC2"/>
    <property type="match status" value="1"/>
</dbReference>
<reference evidence="8" key="1">
    <citation type="submission" date="2020-11" db="EMBL/GenBank/DDBJ databases">
        <title>Connecting structure to function with the recovery of over 1000 high-quality activated sludge metagenome-assembled genomes encoding full-length rRNA genes using long-read sequencing.</title>
        <authorList>
            <person name="Singleton C.M."/>
            <person name="Petriglieri F."/>
            <person name="Kristensen J.M."/>
            <person name="Kirkegaard R.H."/>
            <person name="Michaelsen T.Y."/>
            <person name="Andersen M.H."/>
            <person name="Karst S.M."/>
            <person name="Dueholm M.S."/>
            <person name="Nielsen P.H."/>
            <person name="Albertsen M."/>
        </authorList>
    </citation>
    <scope>NUCLEOTIDE SEQUENCE</scope>
    <source>
        <strain evidence="8">Fred_18-Q3-R57-64_BAT3C.431</strain>
    </source>
</reference>
<comment type="similarity">
    <text evidence="6">Belongs to the PINc/VapC protein family.</text>
</comment>
<dbReference type="GO" id="GO:0004518">
    <property type="term" value="F:nuclease activity"/>
    <property type="evidence" value="ECO:0007669"/>
    <property type="project" value="UniProtKB-KW"/>
</dbReference>
<comment type="cofactor">
    <cofactor evidence="1">
        <name>Mg(2+)</name>
        <dbReference type="ChEBI" id="CHEBI:18420"/>
    </cofactor>
</comment>
<keyword evidence="4" id="KW-0378">Hydrolase</keyword>
<dbReference type="GO" id="GO:0046872">
    <property type="term" value="F:metal ion binding"/>
    <property type="evidence" value="ECO:0007669"/>
    <property type="project" value="UniProtKB-KW"/>
</dbReference>
<dbReference type="PANTHER" id="PTHR33653">
    <property type="entry name" value="RIBONUCLEASE VAPC2"/>
    <property type="match status" value="1"/>
</dbReference>
<dbReference type="InterPro" id="IPR002716">
    <property type="entry name" value="PIN_dom"/>
</dbReference>
<accession>A0A7T9DJX1</accession>